<dbReference type="Gene3D" id="3.30.70.270">
    <property type="match status" value="1"/>
</dbReference>
<evidence type="ECO:0008006" key="3">
    <source>
        <dbReference type="Google" id="ProtNLM"/>
    </source>
</evidence>
<dbReference type="InterPro" id="IPR043502">
    <property type="entry name" value="DNA/RNA_pol_sf"/>
</dbReference>
<evidence type="ECO:0000313" key="2">
    <source>
        <dbReference type="Proteomes" id="UP000499080"/>
    </source>
</evidence>
<dbReference type="AlphaFoldDB" id="A0A4Y2Q9C8"/>
<keyword evidence="2" id="KW-1185">Reference proteome</keyword>
<name>A0A4Y2Q9C8_ARAVE</name>
<dbReference type="GO" id="GO:0071897">
    <property type="term" value="P:DNA biosynthetic process"/>
    <property type="evidence" value="ECO:0007669"/>
    <property type="project" value="UniProtKB-ARBA"/>
</dbReference>
<reference evidence="1 2" key="1">
    <citation type="journal article" date="2019" name="Sci. Rep.">
        <title>Orb-weaving spider Araneus ventricosus genome elucidates the spidroin gene catalogue.</title>
        <authorList>
            <person name="Kono N."/>
            <person name="Nakamura H."/>
            <person name="Ohtoshi R."/>
            <person name="Moran D.A.P."/>
            <person name="Shinohara A."/>
            <person name="Yoshida Y."/>
            <person name="Fujiwara M."/>
            <person name="Mori M."/>
            <person name="Tomita M."/>
            <person name="Arakawa K."/>
        </authorList>
    </citation>
    <scope>NUCLEOTIDE SEQUENCE [LARGE SCALE GENOMIC DNA]</scope>
</reference>
<gene>
    <name evidence="1" type="ORF">AVEN_256851_1</name>
</gene>
<dbReference type="PANTHER" id="PTHR37984:SF8">
    <property type="entry name" value="CCHC-TYPE DOMAIN-CONTAINING PROTEIN"/>
    <property type="match status" value="1"/>
</dbReference>
<dbReference type="InterPro" id="IPR050951">
    <property type="entry name" value="Retrovirus_Pol_polyprotein"/>
</dbReference>
<dbReference type="EMBL" id="BGPR01013466">
    <property type="protein sequence ID" value="GBN60815.1"/>
    <property type="molecule type" value="Genomic_DNA"/>
</dbReference>
<dbReference type="PANTHER" id="PTHR37984">
    <property type="entry name" value="PROTEIN CBG26694"/>
    <property type="match status" value="1"/>
</dbReference>
<accession>A0A4Y2Q9C8</accession>
<dbReference type="InterPro" id="IPR043128">
    <property type="entry name" value="Rev_trsase/Diguanyl_cyclase"/>
</dbReference>
<evidence type="ECO:0000313" key="1">
    <source>
        <dbReference type="EMBL" id="GBN60815.1"/>
    </source>
</evidence>
<dbReference type="Proteomes" id="UP000499080">
    <property type="component" value="Unassembled WGS sequence"/>
</dbReference>
<dbReference type="Gene3D" id="3.10.10.10">
    <property type="entry name" value="HIV Type 1 Reverse Transcriptase, subunit A, domain 1"/>
    <property type="match status" value="1"/>
</dbReference>
<protein>
    <recommendedName>
        <fullName evidence="3">Transposon Ty3-I Gag-Pol polyprotein</fullName>
    </recommendedName>
</protein>
<dbReference type="OrthoDB" id="7698356at2759"/>
<proteinExistence type="predicted"/>
<comment type="caution">
    <text evidence="1">The sequence shown here is derived from an EMBL/GenBank/DDBJ whole genome shotgun (WGS) entry which is preliminary data.</text>
</comment>
<dbReference type="SUPFAM" id="SSF56672">
    <property type="entry name" value="DNA/RNA polymerases"/>
    <property type="match status" value="1"/>
</dbReference>
<organism evidence="1 2">
    <name type="scientific">Araneus ventricosus</name>
    <name type="common">Orbweaver spider</name>
    <name type="synonym">Epeira ventricosa</name>
    <dbReference type="NCBI Taxonomy" id="182803"/>
    <lineage>
        <taxon>Eukaryota</taxon>
        <taxon>Metazoa</taxon>
        <taxon>Ecdysozoa</taxon>
        <taxon>Arthropoda</taxon>
        <taxon>Chelicerata</taxon>
        <taxon>Arachnida</taxon>
        <taxon>Araneae</taxon>
        <taxon>Araneomorphae</taxon>
        <taxon>Entelegynae</taxon>
        <taxon>Araneoidea</taxon>
        <taxon>Araneidae</taxon>
        <taxon>Araneus</taxon>
    </lineage>
</organism>
<sequence>MGRLNRDVKIKPKENYIPNVAAPRKIPLALHDKVKEELQRMVEAGVITKVDEPTEWVNNMVVVNMSKSLRICMDPRSLNKAIQRPHYPIPSADRLLTRLQGRKVLFTILDAKNGL</sequence>